<keyword evidence="3" id="KW-1185">Reference proteome</keyword>
<name>A0A8H6JI13_9PEZI</name>
<evidence type="ECO:0000313" key="2">
    <source>
        <dbReference type="EMBL" id="KAF6812910.1"/>
    </source>
</evidence>
<accession>A0A8H6JI13</accession>
<dbReference type="AlphaFoldDB" id="A0A8H6JI13"/>
<reference evidence="2 3" key="1">
    <citation type="journal article" date="2020" name="Phytopathology">
        <title>Genome Sequence Resources of Colletotrichum truncatum, C. plurivorum, C. musicola, and C. sojae: Four Species Pathogenic to Soybean (Glycine max).</title>
        <authorList>
            <person name="Rogerio F."/>
            <person name="Boufleur T.R."/>
            <person name="Ciampi-Guillardi M."/>
            <person name="Sukno S.A."/>
            <person name="Thon M.R."/>
            <person name="Massola Junior N.S."/>
            <person name="Baroncelli R."/>
        </authorList>
    </citation>
    <scope>NUCLEOTIDE SEQUENCE [LARGE SCALE GENOMIC DNA]</scope>
    <source>
        <strain evidence="2 3">LFN0009</strain>
    </source>
</reference>
<evidence type="ECO:0000313" key="3">
    <source>
        <dbReference type="Proteomes" id="UP000652219"/>
    </source>
</evidence>
<feature type="compositionally biased region" description="Low complexity" evidence="1">
    <location>
        <begin position="81"/>
        <end position="97"/>
    </location>
</feature>
<proteinExistence type="predicted"/>
<dbReference type="EMBL" id="WIGN01000058">
    <property type="protein sequence ID" value="KAF6812910.1"/>
    <property type="molecule type" value="Genomic_DNA"/>
</dbReference>
<dbReference type="Proteomes" id="UP000652219">
    <property type="component" value="Unassembled WGS sequence"/>
</dbReference>
<feature type="compositionally biased region" description="Polar residues" evidence="1">
    <location>
        <begin position="99"/>
        <end position="112"/>
    </location>
</feature>
<evidence type="ECO:0000256" key="1">
    <source>
        <dbReference type="SAM" id="MobiDB-lite"/>
    </source>
</evidence>
<organism evidence="2 3">
    <name type="scientific">Colletotrichum sojae</name>
    <dbReference type="NCBI Taxonomy" id="2175907"/>
    <lineage>
        <taxon>Eukaryota</taxon>
        <taxon>Fungi</taxon>
        <taxon>Dikarya</taxon>
        <taxon>Ascomycota</taxon>
        <taxon>Pezizomycotina</taxon>
        <taxon>Sordariomycetes</taxon>
        <taxon>Hypocreomycetidae</taxon>
        <taxon>Glomerellales</taxon>
        <taxon>Glomerellaceae</taxon>
        <taxon>Colletotrichum</taxon>
        <taxon>Colletotrichum orchidearum species complex</taxon>
    </lineage>
</organism>
<feature type="region of interest" description="Disordered" evidence="1">
    <location>
        <begin position="164"/>
        <end position="183"/>
    </location>
</feature>
<gene>
    <name evidence="2" type="ORF">CSOJ01_04910</name>
</gene>
<feature type="region of interest" description="Disordered" evidence="1">
    <location>
        <begin position="81"/>
        <end position="125"/>
    </location>
</feature>
<comment type="caution">
    <text evidence="2">The sequence shown here is derived from an EMBL/GenBank/DDBJ whole genome shotgun (WGS) entry which is preliminary data.</text>
</comment>
<protein>
    <submittedName>
        <fullName evidence="2">Uncharacterized protein</fullName>
    </submittedName>
</protein>
<sequence>MTEIMDCSPICHNQASVRSDIFPREWFSHSCSLGSTCLMTARVSPQDIMTMSGTLRAARCGHVDATNIQCNTPNDNCQISRPGRGASSAASPVSGLSDLSIQDRTPNITQLRDSSRPGRFGVCRRNGTLQTRPWQIARSRSSRHGLHPIGLLPMSPLAPGLSVAKGREASHSLPDGMSPVSAK</sequence>